<feature type="compositionally biased region" description="Pro residues" evidence="1">
    <location>
        <begin position="955"/>
        <end position="964"/>
    </location>
</feature>
<proteinExistence type="predicted"/>
<feature type="domain" description="Cyclic nucleotide-binding" evidence="2">
    <location>
        <begin position="77"/>
        <end position="176"/>
    </location>
</feature>
<dbReference type="PANTHER" id="PTHR11635:SF152">
    <property type="entry name" value="CAMP-DEPENDENT PROTEIN KINASE TYPE I REGULATORY SUBUNIT-RELATED"/>
    <property type="match status" value="1"/>
</dbReference>
<gene>
    <name evidence="3" type="ORF">SO694_00050170</name>
</gene>
<dbReference type="SMART" id="SM00100">
    <property type="entry name" value="cNMP"/>
    <property type="match status" value="2"/>
</dbReference>
<dbReference type="InterPro" id="IPR018490">
    <property type="entry name" value="cNMP-bd_dom_sf"/>
</dbReference>
<keyword evidence="3" id="KW-0808">Transferase</keyword>
<reference evidence="3 4" key="1">
    <citation type="submission" date="2024-03" db="EMBL/GenBank/DDBJ databases">
        <title>Aureococcus anophagefferens CCMP1851 and Kratosvirus quantuckense: Draft genome of a second virus-susceptible host strain in the model system.</title>
        <authorList>
            <person name="Chase E."/>
            <person name="Truchon A.R."/>
            <person name="Schepens W."/>
            <person name="Wilhelm S.W."/>
        </authorList>
    </citation>
    <scope>NUCLEOTIDE SEQUENCE [LARGE SCALE GENOMIC DNA]</scope>
    <source>
        <strain evidence="3 4">CCMP1851</strain>
    </source>
</reference>
<evidence type="ECO:0000313" key="3">
    <source>
        <dbReference type="EMBL" id="KAK7241307.1"/>
    </source>
</evidence>
<dbReference type="EMBL" id="JBBJCI010000203">
    <property type="protein sequence ID" value="KAK7241307.1"/>
    <property type="molecule type" value="Genomic_DNA"/>
</dbReference>
<name>A0ABR1FYI0_AURAN</name>
<comment type="caution">
    <text evidence="3">The sequence shown here is derived from an EMBL/GenBank/DDBJ whole genome shotgun (WGS) entry which is preliminary data.</text>
</comment>
<dbReference type="CDD" id="cd00038">
    <property type="entry name" value="CAP_ED"/>
    <property type="match status" value="2"/>
</dbReference>
<dbReference type="InterPro" id="IPR050503">
    <property type="entry name" value="cAMP-dep_PK_reg_su-like"/>
</dbReference>
<feature type="domain" description="Cyclic nucleotide-binding" evidence="2">
    <location>
        <begin position="191"/>
        <end position="297"/>
    </location>
</feature>
<dbReference type="PROSITE" id="PS00889">
    <property type="entry name" value="CNMP_BINDING_2"/>
    <property type="match status" value="2"/>
</dbReference>
<protein>
    <submittedName>
        <fullName evidence="3">cAMP-dependent protein kinase regulator</fullName>
    </submittedName>
</protein>
<feature type="region of interest" description="Disordered" evidence="1">
    <location>
        <begin position="1"/>
        <end position="37"/>
    </location>
</feature>
<keyword evidence="4" id="KW-1185">Reference proteome</keyword>
<evidence type="ECO:0000256" key="1">
    <source>
        <dbReference type="SAM" id="MobiDB-lite"/>
    </source>
</evidence>
<dbReference type="Proteomes" id="UP001363151">
    <property type="component" value="Unassembled WGS sequence"/>
</dbReference>
<dbReference type="PANTHER" id="PTHR11635">
    <property type="entry name" value="CAMP-DEPENDENT PROTEIN KINASE REGULATORY CHAIN"/>
    <property type="match status" value="1"/>
</dbReference>
<evidence type="ECO:0000259" key="2">
    <source>
        <dbReference type="PROSITE" id="PS50042"/>
    </source>
</evidence>
<dbReference type="PRINTS" id="PR00103">
    <property type="entry name" value="CAMPKINASE"/>
</dbReference>
<dbReference type="Pfam" id="PF00027">
    <property type="entry name" value="cNMP_binding"/>
    <property type="match status" value="2"/>
</dbReference>
<evidence type="ECO:0000313" key="4">
    <source>
        <dbReference type="Proteomes" id="UP001363151"/>
    </source>
</evidence>
<dbReference type="InterPro" id="IPR014710">
    <property type="entry name" value="RmlC-like_jellyroll"/>
</dbReference>
<dbReference type="Gene3D" id="2.60.120.10">
    <property type="entry name" value="Jelly Rolls"/>
    <property type="match status" value="2"/>
</dbReference>
<accession>A0ABR1FYI0</accession>
<dbReference type="InterPro" id="IPR018488">
    <property type="entry name" value="cNMP-bd_CS"/>
</dbReference>
<dbReference type="InterPro" id="IPR000595">
    <property type="entry name" value="cNMP-bd_dom"/>
</dbReference>
<keyword evidence="3" id="KW-0418">Kinase</keyword>
<sequence length="964" mass="105793">MCDPAPPAKAVDGEVRDASPARTAKGPGRDDTPGGTGAAAAKLLATKSTSLRKLQFGEEPPRAELDHRVGLLNGIKLFQALGRPEVESAARAMEKGDFERGDVLIEQGEAGDACYIVDRGVADVWVDGAKVHAYGERGFFGEWALLRHEVRAATVTAGSDDLSVYRLDKDDFGAIIEERDHLEDLIRDQKFFENFDDEKVAKIAAACAHAAYADGEEIVTQGAAGTCCFLLDSGECVAKISTGSDVQIVKRYTSGDLFGEVALLKRSVRAASIEAVGSVAVYTLSLYDFERLFGRTSLRAFHAEHYPMDPRKLISDFYRDGDASGPAGAGAGERAGGEATRWFAIFRPCSRDSIAKMLGKVGVGKGLNVKGKSAKKNRLSGFVPFVQIHKDAHKDKVEEPPHWSRFRVYYKSELQRTEARAGLEALKKFWFAWCKRGLGEILDLNDYADMYGLDVPEFLFMDAYVKRADVRPMVGWETGRDSEPAFMNMNLHTLRGTSSPTVVLLQHDTLEAMNPRGLLVARGAGHGRDLREAPISAVAYAEEFVKPVVSDFDIFTIGSSDTYEYGPLPTNQVKLMQWLVHNAEQLIHAWLKVLKKEADLGFAPKLPEFGYGDRHSYDLVSKCVAATRDVGAVRHGAECFNYYFPQELDPDYLVVWDGYRGADLGEPPWRTLTEPELRAFLLARIDDGFVFPLNPVWPMRDPGWGEVLDAMFDRPRAAAALERWLPEKSGVRSAIMRCRANFPNGFRPHDAAHKEDTMTEGSGRNMRTSMLSQVTDMAGSELADYAHAEVQKIVRTRWRRIRVALNVALCERALGVADVAVRKSLLTVNVAKHGEGMSKPTLVRTSEGGDGDDALERAFESSLTPSHSQQSLRSVLKETKSHYVPKELYGGGGDMLLVDPDAEYDVLPGDDLPAEVVRDCDAKAVLAEELEQAASGKHLTFGSRASSVDKLPGLDDPPAPAAAA</sequence>
<dbReference type="GO" id="GO:0016301">
    <property type="term" value="F:kinase activity"/>
    <property type="evidence" value="ECO:0007669"/>
    <property type="project" value="UniProtKB-KW"/>
</dbReference>
<dbReference type="PROSITE" id="PS50042">
    <property type="entry name" value="CNMP_BINDING_3"/>
    <property type="match status" value="2"/>
</dbReference>
<organism evidence="3 4">
    <name type="scientific">Aureococcus anophagefferens</name>
    <name type="common">Harmful bloom alga</name>
    <dbReference type="NCBI Taxonomy" id="44056"/>
    <lineage>
        <taxon>Eukaryota</taxon>
        <taxon>Sar</taxon>
        <taxon>Stramenopiles</taxon>
        <taxon>Ochrophyta</taxon>
        <taxon>Pelagophyceae</taxon>
        <taxon>Pelagomonadales</taxon>
        <taxon>Pelagomonadaceae</taxon>
        <taxon>Aureococcus</taxon>
    </lineage>
</organism>
<dbReference type="SUPFAM" id="SSF51206">
    <property type="entry name" value="cAMP-binding domain-like"/>
    <property type="match status" value="2"/>
</dbReference>
<feature type="region of interest" description="Disordered" evidence="1">
    <location>
        <begin position="936"/>
        <end position="964"/>
    </location>
</feature>